<evidence type="ECO:0000313" key="7">
    <source>
        <dbReference type="Proteomes" id="UP000281118"/>
    </source>
</evidence>
<evidence type="ECO:0000256" key="2">
    <source>
        <dbReference type="ARBA" id="ARBA00023015"/>
    </source>
</evidence>
<keyword evidence="2" id="KW-0805">Transcription regulation</keyword>
<organism evidence="6 7">
    <name type="scientific">Variovorax guangxiensis</name>
    <dbReference type="NCBI Taxonomy" id="1775474"/>
    <lineage>
        <taxon>Bacteria</taxon>
        <taxon>Pseudomonadati</taxon>
        <taxon>Pseudomonadota</taxon>
        <taxon>Betaproteobacteria</taxon>
        <taxon>Burkholderiales</taxon>
        <taxon>Comamonadaceae</taxon>
        <taxon>Variovorax</taxon>
    </lineage>
</organism>
<reference evidence="6 7" key="1">
    <citation type="submission" date="2018-12" db="EMBL/GenBank/DDBJ databases">
        <title>The genome sequences of Variovorax guangxiensis DSM 27352.</title>
        <authorList>
            <person name="Gao J."/>
            <person name="Sun J."/>
        </authorList>
    </citation>
    <scope>NUCLEOTIDE SEQUENCE [LARGE SCALE GENOMIC DNA]</scope>
    <source>
        <strain evidence="6 7">DSM 27352</strain>
    </source>
</reference>
<dbReference type="Pfam" id="PF03466">
    <property type="entry name" value="LysR_substrate"/>
    <property type="match status" value="1"/>
</dbReference>
<evidence type="ECO:0000313" key="6">
    <source>
        <dbReference type="EMBL" id="RUR70437.1"/>
    </source>
</evidence>
<dbReference type="PANTHER" id="PTHR30419:SF30">
    <property type="entry name" value="LYSR FAMILY TRANSCRIPTIONAL REGULATOR"/>
    <property type="match status" value="1"/>
</dbReference>
<dbReference type="Pfam" id="PF00126">
    <property type="entry name" value="HTH_1"/>
    <property type="match status" value="1"/>
</dbReference>
<feature type="domain" description="HTH lysR-type" evidence="5">
    <location>
        <begin position="3"/>
        <end position="60"/>
    </location>
</feature>
<dbReference type="EMBL" id="RXFT01000013">
    <property type="protein sequence ID" value="RUR70437.1"/>
    <property type="molecule type" value="Genomic_DNA"/>
</dbReference>
<comment type="caution">
    <text evidence="6">The sequence shown here is derived from an EMBL/GenBank/DDBJ whole genome shotgun (WGS) entry which is preliminary data.</text>
</comment>
<dbReference type="SUPFAM" id="SSF53850">
    <property type="entry name" value="Periplasmic binding protein-like II"/>
    <property type="match status" value="1"/>
</dbReference>
<evidence type="ECO:0000256" key="4">
    <source>
        <dbReference type="ARBA" id="ARBA00023163"/>
    </source>
</evidence>
<accession>A0A433MRE1</accession>
<comment type="similarity">
    <text evidence="1">Belongs to the LysR transcriptional regulatory family.</text>
</comment>
<dbReference type="OrthoDB" id="8675247at2"/>
<dbReference type="SUPFAM" id="SSF46785">
    <property type="entry name" value="Winged helix' DNA-binding domain"/>
    <property type="match status" value="1"/>
</dbReference>
<dbReference type="InterPro" id="IPR000847">
    <property type="entry name" value="LysR_HTH_N"/>
</dbReference>
<dbReference type="PROSITE" id="PS50931">
    <property type="entry name" value="HTH_LYSR"/>
    <property type="match status" value="1"/>
</dbReference>
<dbReference type="InterPro" id="IPR050950">
    <property type="entry name" value="HTH-type_LysR_regulators"/>
</dbReference>
<protein>
    <submittedName>
        <fullName evidence="6">LysR family transcriptional regulator</fullName>
    </submittedName>
</protein>
<dbReference type="GO" id="GO:0003700">
    <property type="term" value="F:DNA-binding transcription factor activity"/>
    <property type="evidence" value="ECO:0007669"/>
    <property type="project" value="InterPro"/>
</dbReference>
<name>A0A433MRE1_9BURK</name>
<proteinExistence type="inferred from homology"/>
<evidence type="ECO:0000256" key="3">
    <source>
        <dbReference type="ARBA" id="ARBA00023125"/>
    </source>
</evidence>
<dbReference type="Gene3D" id="3.40.190.290">
    <property type="match status" value="1"/>
</dbReference>
<evidence type="ECO:0000259" key="5">
    <source>
        <dbReference type="PROSITE" id="PS50931"/>
    </source>
</evidence>
<dbReference type="InterPro" id="IPR036390">
    <property type="entry name" value="WH_DNA-bd_sf"/>
</dbReference>
<evidence type="ECO:0000256" key="1">
    <source>
        <dbReference type="ARBA" id="ARBA00009437"/>
    </source>
</evidence>
<gene>
    <name evidence="6" type="ORF">EJP67_25605</name>
</gene>
<dbReference type="Proteomes" id="UP000281118">
    <property type="component" value="Unassembled WGS sequence"/>
</dbReference>
<dbReference type="Gene3D" id="1.10.10.10">
    <property type="entry name" value="Winged helix-like DNA-binding domain superfamily/Winged helix DNA-binding domain"/>
    <property type="match status" value="1"/>
</dbReference>
<dbReference type="GO" id="GO:0003677">
    <property type="term" value="F:DNA binding"/>
    <property type="evidence" value="ECO:0007669"/>
    <property type="project" value="UniProtKB-KW"/>
</dbReference>
<dbReference type="InterPro" id="IPR036388">
    <property type="entry name" value="WH-like_DNA-bd_sf"/>
</dbReference>
<keyword evidence="3" id="KW-0238">DNA-binding</keyword>
<dbReference type="PANTHER" id="PTHR30419">
    <property type="entry name" value="HTH-TYPE TRANSCRIPTIONAL REGULATOR YBHD"/>
    <property type="match status" value="1"/>
</dbReference>
<keyword evidence="4" id="KW-0804">Transcription</keyword>
<dbReference type="RefSeq" id="WP_126024559.1">
    <property type="nucleotide sequence ID" value="NZ_RXFT01000013.1"/>
</dbReference>
<dbReference type="FunFam" id="1.10.10.10:FF:000001">
    <property type="entry name" value="LysR family transcriptional regulator"/>
    <property type="match status" value="1"/>
</dbReference>
<sequence length="298" mass="32723">MHFTLRQMQAFVAVASTGSFSRASEYLCLSSSAVSQLVIELEAVLGYKLFERSTRKVTLSPAGSTLIPSAQALLRQLESTKLVASDIRDQAAGLVRIAAPLVIASTLLPRMLVPFRQLRPKTTVRVIDCPVEELVGKVATRQVDLAIGPDRPTGPDVQRIPLYPSPWVIWCAPTHRLAKFRTIRWKDLPRFELVTAGRDHEIHLATMTRHMSENEKLPAPQVVDNITTALGLAASGLYYTLSPDYVEPLALSLGLVMRRIEDPVLTREVSLFCPADRALSPAANAFAEHLEAALRPAG</sequence>
<dbReference type="InterPro" id="IPR005119">
    <property type="entry name" value="LysR_subst-bd"/>
</dbReference>
<dbReference type="GO" id="GO:0005829">
    <property type="term" value="C:cytosol"/>
    <property type="evidence" value="ECO:0007669"/>
    <property type="project" value="TreeGrafter"/>
</dbReference>
<dbReference type="AlphaFoldDB" id="A0A433MRE1"/>